<dbReference type="Proteomes" id="UP000005806">
    <property type="component" value="Unassembled WGS sequence"/>
</dbReference>
<comment type="caution">
    <text evidence="1">The sequence shown here is derived from an EMBL/GenBank/DDBJ whole genome shotgun (WGS) entry which is preliminary data.</text>
</comment>
<protein>
    <submittedName>
        <fullName evidence="1">Uncharacterized protein</fullName>
    </submittedName>
</protein>
<accession>A0A822LB81</accession>
<evidence type="ECO:0000313" key="2">
    <source>
        <dbReference type="Proteomes" id="UP000005806"/>
    </source>
</evidence>
<dbReference type="AlphaFoldDB" id="A0A822LB81"/>
<reference evidence="1 2" key="1">
    <citation type="submission" date="2012-04" db="EMBL/GenBank/DDBJ databases">
        <authorList>
            <person name="Genoscope - CEA"/>
        </authorList>
    </citation>
    <scope>NUCLEOTIDE SEQUENCE [LARGE SCALE GENOMIC DNA]</scope>
    <source>
        <strain evidence="1 2">9432</strain>
    </source>
</reference>
<dbReference type="EMBL" id="CAIH01000223">
    <property type="protein sequence ID" value="CCH93364.1"/>
    <property type="molecule type" value="Genomic_DNA"/>
</dbReference>
<dbReference type="RefSeq" id="WP_002749912.1">
    <property type="nucleotide sequence ID" value="NZ_HE972524.1"/>
</dbReference>
<organism evidence="1 2">
    <name type="scientific">Microcystis aeruginosa PCC 9432</name>
    <dbReference type="NCBI Taxonomy" id="1160280"/>
    <lineage>
        <taxon>Bacteria</taxon>
        <taxon>Bacillati</taxon>
        <taxon>Cyanobacteriota</taxon>
        <taxon>Cyanophyceae</taxon>
        <taxon>Oscillatoriophycideae</taxon>
        <taxon>Chroococcales</taxon>
        <taxon>Microcystaceae</taxon>
        <taxon>Microcystis</taxon>
    </lineage>
</organism>
<sequence length="305" mass="33981">MSDKLIESFNYERQDTLKKKLTEVNSLQEVADIIQNELAFYGDIGGDYINSLTPSQAKTALALLAILRESHDTLGDSVRFKTYHPHEKPSSQHSSELVAIQNTVVITVAAGVGAGFGSFGGPIGGFIGAVVASASAKLINDSFQGNSKYSRAKQQQKNQFQLEIEIDKLISELINLFKKIDQLVLDKESVSQPKLEEKKPQLTDFAEFIGFIQKLAGQRYSGLSDDLDFAMQEELPSLLRRYGIEIDELSSEKLSNLENLSRELYHSYNIETSSKLSEPILETPAIFKDEQIFLKGKIRIPSQSK</sequence>
<proteinExistence type="predicted"/>
<name>A0A822LB81_MICAE</name>
<gene>
    <name evidence="1" type="ORF">MICCA_30013</name>
</gene>
<evidence type="ECO:0000313" key="1">
    <source>
        <dbReference type="EMBL" id="CCH93364.1"/>
    </source>
</evidence>